<protein>
    <submittedName>
        <fullName evidence="1">Uncharacterized protein</fullName>
    </submittedName>
</protein>
<gene>
    <name evidence="1" type="ORF">ACFONA_05970</name>
</gene>
<evidence type="ECO:0000313" key="2">
    <source>
        <dbReference type="Proteomes" id="UP001595713"/>
    </source>
</evidence>
<organism evidence="1 2">
    <name type="scientific">Sphingomonas hylomeconis</name>
    <dbReference type="NCBI Taxonomy" id="1395958"/>
    <lineage>
        <taxon>Bacteria</taxon>
        <taxon>Pseudomonadati</taxon>
        <taxon>Pseudomonadota</taxon>
        <taxon>Alphaproteobacteria</taxon>
        <taxon>Sphingomonadales</taxon>
        <taxon>Sphingomonadaceae</taxon>
        <taxon>Sphingomonas</taxon>
    </lineage>
</organism>
<evidence type="ECO:0000313" key="1">
    <source>
        <dbReference type="EMBL" id="MFC3579708.1"/>
    </source>
</evidence>
<proteinExistence type="predicted"/>
<accession>A0ABV7SRW9</accession>
<dbReference type="RefSeq" id="WP_261293398.1">
    <property type="nucleotide sequence ID" value="NZ_JANQBK010000003.1"/>
</dbReference>
<comment type="caution">
    <text evidence="1">The sequence shown here is derived from an EMBL/GenBank/DDBJ whole genome shotgun (WGS) entry which is preliminary data.</text>
</comment>
<keyword evidence="2" id="KW-1185">Reference proteome</keyword>
<sequence>MAIPKVRLEALTLDRLHRLLDPGRVYYRPVVFDILERADTVELNALIKGAQELKAEYGDFDGLIKAAQGVARKASA</sequence>
<dbReference type="EMBL" id="JBHRXP010000002">
    <property type="protein sequence ID" value="MFC3579708.1"/>
    <property type="molecule type" value="Genomic_DNA"/>
</dbReference>
<reference evidence="2" key="1">
    <citation type="journal article" date="2019" name="Int. J. Syst. Evol. Microbiol.">
        <title>The Global Catalogue of Microorganisms (GCM) 10K type strain sequencing project: providing services to taxonomists for standard genome sequencing and annotation.</title>
        <authorList>
            <consortium name="The Broad Institute Genomics Platform"/>
            <consortium name="The Broad Institute Genome Sequencing Center for Infectious Disease"/>
            <person name="Wu L."/>
            <person name="Ma J."/>
        </authorList>
    </citation>
    <scope>NUCLEOTIDE SEQUENCE [LARGE SCALE GENOMIC DNA]</scope>
    <source>
        <strain evidence="2">KCTC 42739</strain>
    </source>
</reference>
<name>A0ABV7SRW9_9SPHN</name>
<dbReference type="Proteomes" id="UP001595713">
    <property type="component" value="Unassembled WGS sequence"/>
</dbReference>